<evidence type="ECO:0000313" key="1">
    <source>
        <dbReference type="EMBL" id="JAH80705.1"/>
    </source>
</evidence>
<dbReference type="EMBL" id="GBXM01027872">
    <property type="protein sequence ID" value="JAH80705.1"/>
    <property type="molecule type" value="Transcribed_RNA"/>
</dbReference>
<sequence length="24" mass="2852">MVYQHTVLSLRGLNSCLYIFIFSF</sequence>
<protein>
    <submittedName>
        <fullName evidence="1">Uncharacterized protein</fullName>
    </submittedName>
</protein>
<reference evidence="1" key="2">
    <citation type="journal article" date="2015" name="Fish Shellfish Immunol.">
        <title>Early steps in the European eel (Anguilla anguilla)-Vibrio vulnificus interaction in the gills: Role of the RtxA13 toxin.</title>
        <authorList>
            <person name="Callol A."/>
            <person name="Pajuelo D."/>
            <person name="Ebbesson L."/>
            <person name="Teles M."/>
            <person name="MacKenzie S."/>
            <person name="Amaro C."/>
        </authorList>
    </citation>
    <scope>NUCLEOTIDE SEQUENCE</scope>
</reference>
<reference evidence="1" key="1">
    <citation type="submission" date="2014-11" db="EMBL/GenBank/DDBJ databases">
        <authorList>
            <person name="Amaro Gonzalez C."/>
        </authorList>
    </citation>
    <scope>NUCLEOTIDE SEQUENCE</scope>
</reference>
<dbReference type="AlphaFoldDB" id="A0A0E9VTN9"/>
<organism evidence="1">
    <name type="scientific">Anguilla anguilla</name>
    <name type="common">European freshwater eel</name>
    <name type="synonym">Muraena anguilla</name>
    <dbReference type="NCBI Taxonomy" id="7936"/>
    <lineage>
        <taxon>Eukaryota</taxon>
        <taxon>Metazoa</taxon>
        <taxon>Chordata</taxon>
        <taxon>Craniata</taxon>
        <taxon>Vertebrata</taxon>
        <taxon>Euteleostomi</taxon>
        <taxon>Actinopterygii</taxon>
        <taxon>Neopterygii</taxon>
        <taxon>Teleostei</taxon>
        <taxon>Anguilliformes</taxon>
        <taxon>Anguillidae</taxon>
        <taxon>Anguilla</taxon>
    </lineage>
</organism>
<name>A0A0E9VTN9_ANGAN</name>
<accession>A0A0E9VTN9</accession>
<proteinExistence type="predicted"/>